<dbReference type="KEGG" id="osn:115230341"/>
<dbReference type="InterPro" id="IPR056426">
    <property type="entry name" value="BTB_BTBDG"/>
</dbReference>
<evidence type="ECO:0000313" key="2">
    <source>
        <dbReference type="Proteomes" id="UP000515154"/>
    </source>
</evidence>
<keyword evidence="2" id="KW-1185">Reference proteome</keyword>
<dbReference type="Proteomes" id="UP000515154">
    <property type="component" value="Unplaced"/>
</dbReference>
<organism evidence="2 3">
    <name type="scientific">Octopus sinensis</name>
    <name type="common">East Asian common octopus</name>
    <dbReference type="NCBI Taxonomy" id="2607531"/>
    <lineage>
        <taxon>Eukaryota</taxon>
        <taxon>Metazoa</taxon>
        <taxon>Spiralia</taxon>
        <taxon>Lophotrochozoa</taxon>
        <taxon>Mollusca</taxon>
        <taxon>Cephalopoda</taxon>
        <taxon>Coleoidea</taxon>
        <taxon>Octopodiformes</taxon>
        <taxon>Octopoda</taxon>
        <taxon>Incirrata</taxon>
        <taxon>Octopodidae</taxon>
        <taxon>Octopus</taxon>
    </lineage>
</organism>
<dbReference type="Pfam" id="PF23998">
    <property type="entry name" value="BTB_BTBDG"/>
    <property type="match status" value="1"/>
</dbReference>
<dbReference type="AlphaFoldDB" id="A0A6P7U4E0"/>
<proteinExistence type="predicted"/>
<dbReference type="InterPro" id="IPR042833">
    <property type="entry name" value="BTBD16"/>
</dbReference>
<accession>A0A6P7U4E0</accession>
<protein>
    <submittedName>
        <fullName evidence="3">BTB/POZ domain-containing protein 16-like</fullName>
    </submittedName>
</protein>
<feature type="non-terminal residue" evidence="3">
    <location>
        <position position="278"/>
    </location>
</feature>
<feature type="domain" description="BTBDG BTB/POZ" evidence="1">
    <location>
        <begin position="139"/>
        <end position="276"/>
    </location>
</feature>
<dbReference type="PANTHER" id="PTHR46843">
    <property type="entry name" value="BTB/POZ DOMAIN-CONTAINING PROTEIN 16"/>
    <property type="match status" value="1"/>
</dbReference>
<name>A0A6P7U4E0_9MOLL</name>
<gene>
    <name evidence="3" type="primary">LOC115230341</name>
</gene>
<feature type="non-terminal residue" evidence="3">
    <location>
        <position position="1"/>
    </location>
</feature>
<evidence type="ECO:0000259" key="1">
    <source>
        <dbReference type="Pfam" id="PF23998"/>
    </source>
</evidence>
<reference evidence="3" key="1">
    <citation type="submission" date="2025-08" db="UniProtKB">
        <authorList>
            <consortium name="RefSeq"/>
        </authorList>
    </citation>
    <scope>IDENTIFICATION</scope>
</reference>
<sequence>LSLHAPLTALGLSHKSDYSYKNTMNNKLRMRKQVGITNRWRLPEPLGSDLLGTSQALRAISTPLNETLIKIITAESPQIAVNLDLNQPYKFRQIQDRPTTASLYSLSYNKTKALPEARRECSTISVFSNCSKKNARRPDITLHCFGVKWNLHSSHIDKSLVLVDLYVRPSGMSNESLKQDLLRKPKSASDIHSRSSSILDKRFTGRGTRRNSASNLGDYSHAEMFHMDLEADDPKLTKKGLAVALAALYQDEVDLTNVKQIISVLAAAHLLQMKELTD</sequence>
<dbReference type="RefSeq" id="XP_029656402.1">
    <property type="nucleotide sequence ID" value="XM_029800542.1"/>
</dbReference>
<dbReference type="PANTHER" id="PTHR46843:SF1">
    <property type="entry name" value="BTB_POZ DOMAIN-CONTAINING PROTEIN 16"/>
    <property type="match status" value="1"/>
</dbReference>
<evidence type="ECO:0000313" key="3">
    <source>
        <dbReference type="RefSeq" id="XP_029656402.1"/>
    </source>
</evidence>